<feature type="domain" description="Formiminotransferase N-terminal subdomain" evidence="1">
    <location>
        <begin position="28"/>
        <end position="223"/>
    </location>
</feature>
<accession>K4AIM5</accession>
<dbReference type="STRING" id="4555.K4AIM5"/>
<dbReference type="InterPro" id="IPR051623">
    <property type="entry name" value="FTCD"/>
</dbReference>
<proteinExistence type="predicted"/>
<evidence type="ECO:0000259" key="1">
    <source>
        <dbReference type="SMART" id="SM01222"/>
    </source>
</evidence>
<dbReference type="EMBL" id="AGNK02005500">
    <property type="status" value="NOT_ANNOTATED_CDS"/>
    <property type="molecule type" value="Genomic_DNA"/>
</dbReference>
<name>K4AIM5_SETIT</name>
<evidence type="ECO:0000313" key="4">
    <source>
        <dbReference type="Proteomes" id="UP000004995"/>
    </source>
</evidence>
<dbReference type="EnsemblPlants" id="KQK88222">
    <property type="protein sequence ID" value="KQK88222"/>
    <property type="gene ID" value="SETIT_038737mg"/>
</dbReference>
<dbReference type="RefSeq" id="XP_004982519.1">
    <property type="nucleotide sequence ID" value="XM_004982462.4"/>
</dbReference>
<dbReference type="GeneID" id="101758499"/>
<protein>
    <recommendedName>
        <fullName evidence="1">Formiminotransferase N-terminal subdomain domain-containing protein</fullName>
    </recommendedName>
</protein>
<dbReference type="Gene3D" id="3.30.70.670">
    <property type="entry name" value="Formiminotransferase, C-terminal subdomain"/>
    <property type="match status" value="1"/>
</dbReference>
<dbReference type="OrthoDB" id="48036at2759"/>
<reference evidence="2 4" key="1">
    <citation type="journal article" date="2012" name="Nat. Biotechnol.">
        <title>Reference genome sequence of the model plant Setaria.</title>
        <authorList>
            <person name="Bennetzen J.L."/>
            <person name="Schmutz J."/>
            <person name="Wang H."/>
            <person name="Percifield R."/>
            <person name="Hawkins J."/>
            <person name="Pontaroli A.C."/>
            <person name="Estep M."/>
            <person name="Feng L."/>
            <person name="Vaughn J.N."/>
            <person name="Grimwood J."/>
            <person name="Jenkins J."/>
            <person name="Barry K."/>
            <person name="Lindquist E."/>
            <person name="Hellsten U."/>
            <person name="Deshpande S."/>
            <person name="Wang X."/>
            <person name="Wu X."/>
            <person name="Mitros T."/>
            <person name="Triplett J."/>
            <person name="Yang X."/>
            <person name="Ye C.Y."/>
            <person name="Mauro-Herrera M."/>
            <person name="Wang L."/>
            <person name="Li P."/>
            <person name="Sharma M."/>
            <person name="Sharma R."/>
            <person name="Ronald P.C."/>
            <person name="Panaud O."/>
            <person name="Kellogg E.A."/>
            <person name="Brutnell T.P."/>
            <person name="Doust A.N."/>
            <person name="Tuskan G.A."/>
            <person name="Rokhsar D."/>
            <person name="Devos K.M."/>
        </authorList>
    </citation>
    <scope>NUCLEOTIDE SEQUENCE [LARGE SCALE GENOMIC DNA]</scope>
    <source>
        <strain evidence="4">cv. Yugu1</strain>
        <strain evidence="2">Yugu1</strain>
    </source>
</reference>
<sequence>MEPDHADKVSSSLPAPNAKDNLSMMYSKFICCKLYISESRNPTAIDAIDLAAKTDPQVAVLSKFEDCLYNRVRYTLVSYIIDDSSTEVIYSPIRKVLLAMMEAAFSAINLELHSGAHPRMGVNDDLSFHPLGQATMEDAASLAKQVASDIGNGFQVPVFLYAAAHPTGKSVGAIRRELGYYRPNHMGNQWSGTMLPDVLPISPDEGPTNVSSERGATTVGATPFLEGYNVPVLSKDVATVRRITRRLTGRGGGLPTVQALALIHGDDCTEIACLLDPDHVSAYQVQTVVEQIAAEQGLEVEKGYFTDLTKDRMLDKYLKITCAAD</sequence>
<dbReference type="Pfam" id="PF07837">
    <property type="entry name" value="FTCD_N"/>
    <property type="match status" value="1"/>
</dbReference>
<dbReference type="Gene3D" id="3.30.990.10">
    <property type="entry name" value="Formiminotransferase, N-terminal subdomain"/>
    <property type="match status" value="1"/>
</dbReference>
<dbReference type="HOGENOM" id="CLU_052578_0_0_1"/>
<dbReference type="PANTHER" id="PTHR12234:SF5">
    <property type="entry name" value="PUTATIVE, EXPRESSED-RELATED"/>
    <property type="match status" value="1"/>
</dbReference>
<dbReference type="InterPro" id="IPR022384">
    <property type="entry name" value="FormiminoTrfase_cat_dom_sf"/>
</dbReference>
<dbReference type="KEGG" id="sita:101758499"/>
<dbReference type="GO" id="GO:0005542">
    <property type="term" value="F:folic acid binding"/>
    <property type="evidence" value="ECO:0007669"/>
    <property type="project" value="InterPro"/>
</dbReference>
<dbReference type="InterPro" id="IPR012886">
    <property type="entry name" value="Formiminotransferase_N"/>
</dbReference>
<organism evidence="3 4">
    <name type="scientific">Setaria italica</name>
    <name type="common">Foxtail millet</name>
    <name type="synonym">Panicum italicum</name>
    <dbReference type="NCBI Taxonomy" id="4555"/>
    <lineage>
        <taxon>Eukaryota</taxon>
        <taxon>Viridiplantae</taxon>
        <taxon>Streptophyta</taxon>
        <taxon>Embryophyta</taxon>
        <taxon>Tracheophyta</taxon>
        <taxon>Spermatophyta</taxon>
        <taxon>Magnoliopsida</taxon>
        <taxon>Liliopsida</taxon>
        <taxon>Poales</taxon>
        <taxon>Poaceae</taxon>
        <taxon>PACMAD clade</taxon>
        <taxon>Panicoideae</taxon>
        <taxon>Panicodae</taxon>
        <taxon>Paniceae</taxon>
        <taxon>Cenchrinae</taxon>
        <taxon>Setaria</taxon>
    </lineage>
</organism>
<dbReference type="Proteomes" id="UP000004995">
    <property type="component" value="Unassembled WGS sequence"/>
</dbReference>
<dbReference type="Gramene" id="KQK88222">
    <property type="protein sequence ID" value="KQK88222"/>
    <property type="gene ID" value="SETIT_038737mg"/>
</dbReference>
<dbReference type="EMBL" id="CM003536">
    <property type="protein sequence ID" value="RCV42006.1"/>
    <property type="molecule type" value="Genomic_DNA"/>
</dbReference>
<keyword evidence="4" id="KW-1185">Reference proteome</keyword>
<dbReference type="PANTHER" id="PTHR12234">
    <property type="entry name" value="FORMIMINOTRANSFERASE-CYCLODEAMINASE"/>
    <property type="match status" value="1"/>
</dbReference>
<gene>
    <name evidence="3" type="primary">LOC101758499</name>
    <name evidence="2" type="ORF">SETIT_9G180100v2</name>
</gene>
<dbReference type="SMR" id="K4AIM5"/>
<dbReference type="SMART" id="SM01222">
    <property type="entry name" value="FTCD_N"/>
    <property type="match status" value="1"/>
</dbReference>
<dbReference type="AlphaFoldDB" id="K4AIM5"/>
<dbReference type="eggNOG" id="ENOG502QS19">
    <property type="taxonomic scope" value="Eukaryota"/>
</dbReference>
<reference evidence="2" key="2">
    <citation type="submission" date="2015-07" db="EMBL/GenBank/DDBJ databases">
        <authorList>
            <person name="Noorani M."/>
        </authorList>
    </citation>
    <scope>NUCLEOTIDE SEQUENCE</scope>
    <source>
        <strain evidence="2">Yugu1</strain>
    </source>
</reference>
<dbReference type="OMA" id="WAQPEQV"/>
<dbReference type="GO" id="GO:0016740">
    <property type="term" value="F:transferase activity"/>
    <property type="evidence" value="ECO:0007669"/>
    <property type="project" value="InterPro"/>
</dbReference>
<dbReference type="SUPFAM" id="SSF55116">
    <property type="entry name" value="Formiminotransferase domain of formiminotransferase-cyclodeaminase"/>
    <property type="match status" value="1"/>
</dbReference>
<dbReference type="InterPro" id="IPR037064">
    <property type="entry name" value="Formiminotransferase_N_sf"/>
</dbReference>
<evidence type="ECO:0000313" key="2">
    <source>
        <dbReference type="EMBL" id="RCV42006.1"/>
    </source>
</evidence>
<dbReference type="InterPro" id="IPR037070">
    <property type="entry name" value="Formiminotransferase_C_sf"/>
</dbReference>
<evidence type="ECO:0000313" key="3">
    <source>
        <dbReference type="EnsemblPlants" id="KQK88222"/>
    </source>
</evidence>
<reference evidence="3" key="3">
    <citation type="submission" date="2018-08" db="UniProtKB">
        <authorList>
            <consortium name="EnsemblPlants"/>
        </authorList>
    </citation>
    <scope>IDENTIFICATION</scope>
    <source>
        <strain evidence="3">Yugu1</strain>
    </source>
</reference>